<dbReference type="Proteomes" id="UP000663852">
    <property type="component" value="Unassembled WGS sequence"/>
</dbReference>
<dbReference type="PANTHER" id="PTHR15907">
    <property type="entry name" value="DUF614 FAMILY PROTEIN-RELATED"/>
    <property type="match status" value="1"/>
</dbReference>
<accession>A0A813T729</accession>
<dbReference type="OrthoDB" id="1045822at2759"/>
<evidence type="ECO:0000256" key="1">
    <source>
        <dbReference type="ARBA" id="ARBA00009024"/>
    </source>
</evidence>
<organism evidence="2 5">
    <name type="scientific">Adineta ricciae</name>
    <name type="common">Rotifer</name>
    <dbReference type="NCBI Taxonomy" id="249248"/>
    <lineage>
        <taxon>Eukaryota</taxon>
        <taxon>Metazoa</taxon>
        <taxon>Spiralia</taxon>
        <taxon>Gnathifera</taxon>
        <taxon>Rotifera</taxon>
        <taxon>Eurotatoria</taxon>
        <taxon>Bdelloidea</taxon>
        <taxon>Adinetida</taxon>
        <taxon>Adinetidae</taxon>
        <taxon>Adineta</taxon>
    </lineage>
</organism>
<reference evidence="2" key="1">
    <citation type="submission" date="2021-02" db="EMBL/GenBank/DDBJ databases">
        <authorList>
            <person name="Nowell W R."/>
        </authorList>
    </citation>
    <scope>NUCLEOTIDE SEQUENCE</scope>
</reference>
<dbReference type="Pfam" id="PF04749">
    <property type="entry name" value="PLAC8"/>
    <property type="match status" value="1"/>
</dbReference>
<evidence type="ECO:0000313" key="4">
    <source>
        <dbReference type="Proteomes" id="UP000663828"/>
    </source>
</evidence>
<dbReference type="Proteomes" id="UP000663828">
    <property type="component" value="Unassembled WGS sequence"/>
</dbReference>
<proteinExistence type="inferred from homology"/>
<dbReference type="EMBL" id="CAJNOJ010000014">
    <property type="protein sequence ID" value="CAF0809807.1"/>
    <property type="molecule type" value="Genomic_DNA"/>
</dbReference>
<evidence type="ECO:0008006" key="6">
    <source>
        <dbReference type="Google" id="ProtNLM"/>
    </source>
</evidence>
<evidence type="ECO:0000313" key="3">
    <source>
        <dbReference type="EMBL" id="CAF1593651.1"/>
    </source>
</evidence>
<keyword evidence="4" id="KW-1185">Reference proteome</keyword>
<name>A0A813T729_ADIRI</name>
<dbReference type="AlphaFoldDB" id="A0A813T729"/>
<gene>
    <name evidence="2" type="ORF">EDS130_LOCUS5292</name>
    <name evidence="3" type="ORF">XAT740_LOCUS46848</name>
</gene>
<comment type="similarity">
    <text evidence="1">Belongs to the cornifelin family.</text>
</comment>
<dbReference type="InterPro" id="IPR006461">
    <property type="entry name" value="PLAC_motif_containing"/>
</dbReference>
<evidence type="ECO:0000313" key="5">
    <source>
        <dbReference type="Proteomes" id="UP000663852"/>
    </source>
</evidence>
<dbReference type="EMBL" id="CAJNOR010006375">
    <property type="protein sequence ID" value="CAF1593651.1"/>
    <property type="molecule type" value="Genomic_DNA"/>
</dbReference>
<protein>
    <recommendedName>
        <fullName evidence="6">Cornifelin-like protein</fullName>
    </recommendedName>
</protein>
<evidence type="ECO:0000313" key="2">
    <source>
        <dbReference type="EMBL" id="CAF0809807.1"/>
    </source>
</evidence>
<comment type="caution">
    <text evidence="2">The sequence shown here is derived from an EMBL/GenBank/DDBJ whole genome shotgun (WGS) entry which is preliminary data.</text>
</comment>
<sequence length="111" mass="12770">MARVNVVLTQPGKSVWHFEHPWSHSLYSCCTDMKECCYAFFCPCCFECEIFKRAGEEMWTCMCPGARYALRSKIRTAFRIEGNLVHDCCATTFCGCCASIQIKRELHHQGL</sequence>
<dbReference type="NCBIfam" id="TIGR01571">
    <property type="entry name" value="A_thal_Cys_rich"/>
    <property type="match status" value="1"/>
</dbReference>